<feature type="region of interest" description="Disordered" evidence="1">
    <location>
        <begin position="1"/>
        <end position="36"/>
    </location>
</feature>
<evidence type="ECO:0000313" key="3">
    <source>
        <dbReference type="EMBL" id="RRC99893.1"/>
    </source>
</evidence>
<comment type="caution">
    <text evidence="3">The sequence shown here is derived from an EMBL/GenBank/DDBJ whole genome shotgun (WGS) entry which is preliminary data.</text>
</comment>
<evidence type="ECO:0000313" key="4">
    <source>
        <dbReference type="Proteomes" id="UP000267535"/>
    </source>
</evidence>
<dbReference type="EMBL" id="RQXV01000003">
    <property type="protein sequence ID" value="RRC99893.1"/>
    <property type="molecule type" value="Genomic_DNA"/>
</dbReference>
<accession>A0A3P1SRU2</accession>
<evidence type="ECO:0000256" key="2">
    <source>
        <dbReference type="SAM" id="Phobius"/>
    </source>
</evidence>
<reference evidence="3 4" key="1">
    <citation type="submission" date="2018-11" db="EMBL/GenBank/DDBJ databases">
        <title>The draft genome sequence of Amphritea balenae JAMM 1525T.</title>
        <authorList>
            <person name="Fang Z."/>
            <person name="Zhang Y."/>
            <person name="Han X."/>
        </authorList>
    </citation>
    <scope>NUCLEOTIDE SEQUENCE [LARGE SCALE GENOMIC DNA]</scope>
    <source>
        <strain evidence="3 4">JAMM 1525</strain>
    </source>
</reference>
<evidence type="ECO:0000256" key="1">
    <source>
        <dbReference type="SAM" id="MobiDB-lite"/>
    </source>
</evidence>
<keyword evidence="2" id="KW-0812">Transmembrane</keyword>
<organism evidence="3 4">
    <name type="scientific">Amphritea balenae</name>
    <dbReference type="NCBI Taxonomy" id="452629"/>
    <lineage>
        <taxon>Bacteria</taxon>
        <taxon>Pseudomonadati</taxon>
        <taxon>Pseudomonadota</taxon>
        <taxon>Gammaproteobacteria</taxon>
        <taxon>Oceanospirillales</taxon>
        <taxon>Oceanospirillaceae</taxon>
        <taxon>Amphritea</taxon>
    </lineage>
</organism>
<protein>
    <submittedName>
        <fullName evidence="3">Uncharacterized protein</fullName>
    </submittedName>
</protein>
<name>A0A3P1SRU2_9GAMM</name>
<sequence length="73" mass="7908">MILADNGSGAGQGLDSLPSTMAGNNDTEKQKTSESTLSGLTGWQFWLALLSMFGLMLLPLMFLSKKRRAKQES</sequence>
<proteinExistence type="predicted"/>
<feature type="transmembrane region" description="Helical" evidence="2">
    <location>
        <begin position="43"/>
        <end position="63"/>
    </location>
</feature>
<keyword evidence="4" id="KW-1185">Reference proteome</keyword>
<dbReference type="Proteomes" id="UP000267535">
    <property type="component" value="Unassembled WGS sequence"/>
</dbReference>
<dbReference type="AlphaFoldDB" id="A0A3P1SRU2"/>
<keyword evidence="2" id="KW-0472">Membrane</keyword>
<gene>
    <name evidence="3" type="ORF">EHS89_06620</name>
</gene>
<keyword evidence="2" id="KW-1133">Transmembrane helix</keyword>